<dbReference type="EMBL" id="JAAAUQ010001241">
    <property type="protein sequence ID" value="KAF9141262.1"/>
    <property type="molecule type" value="Genomic_DNA"/>
</dbReference>
<evidence type="ECO:0000313" key="2">
    <source>
        <dbReference type="EMBL" id="KAF9141262.1"/>
    </source>
</evidence>
<sequence length="1130" mass="127261">MDAIWQLDSLDWTIEELLDPSRDPAFSLFFDKNQPWATSTSDVNPDSTDLVVPNPDPTEDAALVSSPTPSADTTATDISRAMLEHWLKQSLASSSSDETTPSAGSASPNDLGHPLCSISPEVAPLVSVNVMYHVYKQYNCLPTRISPVDYDTSLQTYCIELPSASSSSALRVVVSWPTIKHHTLGGQNWFATKSSSIPSTLHYEQPLSTNVKAYLRNNFQLRRMGLAYPSPVQKQGTSAPINDIMLAPFDVWPSAIHSVTPSDKITSEGTEHNCRAWAAIRCIKPRDQFSSSTMSERTKEPSDNVPLFLSQKETDSGKGLERFEPTLLMKRFERWREVQDEQHLPDDFDADPGALDLEEDLRLLEEEGEFLFRNEMDLEDYKSLCARHDLQRMLKTTSGEGRAVDDIMDQFLRIEYDDVPTTSTSCDDQAALFVDTGTKDKLLTGQGPVMELPRIVGWTVLNADVLSSTTMEPVRAVVDPDFVLEQDMADSSGMTARGTLKQIWPRLDGVQQGRLLGLLTRMLVAIWDNFDILDDNQRDDSTIHQGQRLMSTKADTYLHDQEEIHCQTRPGGAGPWAKQDLVEQTAAVSMSQRQSAEDRLRLLENDFMNRSFLDVVREVTKPVQSQSVGHGGHDANGLLSRSSKDLPTAHTTISDRSLAECAHPPWDLDDIDTVQRMTTTRATAKESHFAQDRTFMLPLRPDNTLECGSARSFDFSLDDLLIQVDVHKESALSSPLLQNLKVIGVSRWKTIGPRPPSTPLIPPPKDLLPRSSNVFQTMAKGSLYPLVHLFSLPDVFCPVQFGGQEEEKEEQEGLAHVLARSLAKQRPLAAEFLTEEVEDKERRMYHRWMAAWHERSSRAPKATRTRYEMMKILREHYQEGRGLFDNAQGNDDNNCRGGRDYYYDQVGGRGRGRENERDNSIPQARSRQLPPQQQPENKERADFTTAPSSARCSRCRDEWNEQERTRQEKEQFHEACQVWDKLEVVDDDHLQRRDGQQQRQRQEYGYGQKRIIDDVQQTRWDQVGKEALALGGLGLSNAQQHSLTQLLDLGLGLGLGLGNVSFADGVGMGKFSSTINHNNDVEGESTADTTTTKTPRRRRTRIHPWRLSEEEQAIVEAHLWGAMRQSGSDK</sequence>
<keyword evidence="3" id="KW-1185">Reference proteome</keyword>
<feature type="region of interest" description="Disordered" evidence="1">
    <location>
        <begin position="1077"/>
        <end position="1098"/>
    </location>
</feature>
<name>A0A9P5RTG1_9FUNG</name>
<organism evidence="2 3">
    <name type="scientific">Linnemannia schmuckeri</name>
    <dbReference type="NCBI Taxonomy" id="64567"/>
    <lineage>
        <taxon>Eukaryota</taxon>
        <taxon>Fungi</taxon>
        <taxon>Fungi incertae sedis</taxon>
        <taxon>Mucoromycota</taxon>
        <taxon>Mortierellomycotina</taxon>
        <taxon>Mortierellomycetes</taxon>
        <taxon>Mortierellales</taxon>
        <taxon>Mortierellaceae</taxon>
        <taxon>Linnemannia</taxon>
    </lineage>
</organism>
<dbReference type="OrthoDB" id="2445316at2759"/>
<dbReference type="AlphaFoldDB" id="A0A9P5RTG1"/>
<feature type="compositionally biased region" description="Low complexity" evidence="1">
    <location>
        <begin position="65"/>
        <end position="74"/>
    </location>
</feature>
<gene>
    <name evidence="2" type="ORF">BG015_001353</name>
</gene>
<feature type="compositionally biased region" description="Basic and acidic residues" evidence="1">
    <location>
        <begin position="893"/>
        <end position="902"/>
    </location>
</feature>
<evidence type="ECO:0000313" key="3">
    <source>
        <dbReference type="Proteomes" id="UP000748756"/>
    </source>
</evidence>
<feature type="compositionally biased region" description="Polar residues" evidence="1">
    <location>
        <begin position="37"/>
        <end position="47"/>
    </location>
</feature>
<dbReference type="Proteomes" id="UP000748756">
    <property type="component" value="Unassembled WGS sequence"/>
</dbReference>
<feature type="region of interest" description="Disordered" evidence="1">
    <location>
        <begin position="883"/>
        <end position="955"/>
    </location>
</feature>
<reference evidence="2" key="1">
    <citation type="journal article" date="2020" name="Fungal Divers.">
        <title>Resolving the Mortierellaceae phylogeny through synthesis of multi-gene phylogenetics and phylogenomics.</title>
        <authorList>
            <person name="Vandepol N."/>
            <person name="Liber J."/>
            <person name="Desiro A."/>
            <person name="Na H."/>
            <person name="Kennedy M."/>
            <person name="Barry K."/>
            <person name="Grigoriev I.V."/>
            <person name="Miller A.N."/>
            <person name="O'Donnell K."/>
            <person name="Stajich J.E."/>
            <person name="Bonito G."/>
        </authorList>
    </citation>
    <scope>NUCLEOTIDE SEQUENCE</scope>
    <source>
        <strain evidence="2">NRRL 6426</strain>
    </source>
</reference>
<feature type="region of interest" description="Disordered" evidence="1">
    <location>
        <begin position="623"/>
        <end position="646"/>
    </location>
</feature>
<accession>A0A9P5RTG1</accession>
<proteinExistence type="predicted"/>
<evidence type="ECO:0000256" key="1">
    <source>
        <dbReference type="SAM" id="MobiDB-lite"/>
    </source>
</evidence>
<feature type="compositionally biased region" description="Polar residues" evidence="1">
    <location>
        <begin position="920"/>
        <end position="935"/>
    </location>
</feature>
<protein>
    <submittedName>
        <fullName evidence="2">Uncharacterized protein</fullName>
    </submittedName>
</protein>
<feature type="region of interest" description="Disordered" evidence="1">
    <location>
        <begin position="37"/>
        <end position="74"/>
    </location>
</feature>
<comment type="caution">
    <text evidence="2">The sequence shown here is derived from an EMBL/GenBank/DDBJ whole genome shotgun (WGS) entry which is preliminary data.</text>
</comment>